<protein>
    <submittedName>
        <fullName evidence="1">Uncharacterized protein</fullName>
    </submittedName>
</protein>
<reference evidence="1 2" key="1">
    <citation type="submission" date="2020-02" db="EMBL/GenBank/DDBJ databases">
        <authorList>
            <person name="Ma Q."/>
            <person name="Huang Y."/>
            <person name="Song X."/>
            <person name="Pei D."/>
        </authorList>
    </citation>
    <scope>NUCLEOTIDE SEQUENCE [LARGE SCALE GENOMIC DNA]</scope>
    <source>
        <strain evidence="1">Sxm20200214</strain>
        <tissue evidence="1">Leaf</tissue>
    </source>
</reference>
<dbReference type="AlphaFoldDB" id="A0A8X7VDM0"/>
<organism evidence="1 2">
    <name type="scientific">Brassica carinata</name>
    <name type="common">Ethiopian mustard</name>
    <name type="synonym">Abyssinian cabbage</name>
    <dbReference type="NCBI Taxonomy" id="52824"/>
    <lineage>
        <taxon>Eukaryota</taxon>
        <taxon>Viridiplantae</taxon>
        <taxon>Streptophyta</taxon>
        <taxon>Embryophyta</taxon>
        <taxon>Tracheophyta</taxon>
        <taxon>Spermatophyta</taxon>
        <taxon>Magnoliopsida</taxon>
        <taxon>eudicotyledons</taxon>
        <taxon>Gunneridae</taxon>
        <taxon>Pentapetalae</taxon>
        <taxon>rosids</taxon>
        <taxon>malvids</taxon>
        <taxon>Brassicales</taxon>
        <taxon>Brassicaceae</taxon>
        <taxon>Brassiceae</taxon>
        <taxon>Brassica</taxon>
    </lineage>
</organism>
<dbReference type="OrthoDB" id="1102328at2759"/>
<gene>
    <name evidence="1" type="ORF">Bca52824_029069</name>
</gene>
<evidence type="ECO:0000313" key="1">
    <source>
        <dbReference type="EMBL" id="KAG2309321.1"/>
    </source>
</evidence>
<comment type="caution">
    <text evidence="1">The sequence shown here is derived from an EMBL/GenBank/DDBJ whole genome shotgun (WGS) entry which is preliminary data.</text>
</comment>
<proteinExistence type="predicted"/>
<keyword evidence="2" id="KW-1185">Reference proteome</keyword>
<dbReference type="EMBL" id="JAAMPC010000006">
    <property type="protein sequence ID" value="KAG2309321.1"/>
    <property type="molecule type" value="Genomic_DNA"/>
</dbReference>
<evidence type="ECO:0000313" key="2">
    <source>
        <dbReference type="Proteomes" id="UP000886595"/>
    </source>
</evidence>
<sequence>MECVVIPAVKLTNIIVFHLLAERQLPFMAEEKVGQLVRLWRGYWKKQPNGQWIFFEDRSDFGFGVMIGEGETFESLLARRNQKLRDIPDLFDSGATEPAWRSRTILSVLSPFYVLLRL</sequence>
<name>A0A8X7VDM0_BRACI</name>
<accession>A0A8X7VDM0</accession>
<dbReference type="Proteomes" id="UP000886595">
    <property type="component" value="Unassembled WGS sequence"/>
</dbReference>